<feature type="non-terminal residue" evidence="20">
    <location>
        <position position="950"/>
    </location>
</feature>
<evidence type="ECO:0000256" key="2">
    <source>
        <dbReference type="ARBA" id="ARBA00004651"/>
    </source>
</evidence>
<keyword evidence="21" id="KW-1185">Reference proteome</keyword>
<dbReference type="PROSITE" id="PS00237">
    <property type="entry name" value="G_PROTEIN_RECEP_F1_1"/>
    <property type="match status" value="1"/>
</dbReference>
<feature type="compositionally biased region" description="Low complexity" evidence="17">
    <location>
        <begin position="503"/>
        <end position="518"/>
    </location>
</feature>
<dbReference type="InterPro" id="IPR000276">
    <property type="entry name" value="GPCR_Rhodpsn"/>
</dbReference>
<dbReference type="PANTHER" id="PTHR22752">
    <property type="entry name" value="G PROTEIN-COUPLED RECEPTOR"/>
    <property type="match status" value="1"/>
</dbReference>
<evidence type="ECO:0000256" key="17">
    <source>
        <dbReference type="SAM" id="MobiDB-lite"/>
    </source>
</evidence>
<keyword evidence="15" id="KW-0966">Cell projection</keyword>
<evidence type="ECO:0000256" key="6">
    <source>
        <dbReference type="ARBA" id="ARBA00022692"/>
    </source>
</evidence>
<keyword evidence="14 16" id="KW-0807">Transducer</keyword>
<feature type="transmembrane region" description="Helical" evidence="18">
    <location>
        <begin position="564"/>
        <end position="588"/>
    </location>
</feature>
<evidence type="ECO:0000256" key="18">
    <source>
        <dbReference type="SAM" id="Phobius"/>
    </source>
</evidence>
<evidence type="ECO:0000256" key="13">
    <source>
        <dbReference type="ARBA" id="ARBA00023180"/>
    </source>
</evidence>
<evidence type="ECO:0000256" key="3">
    <source>
        <dbReference type="ARBA" id="ARBA00010663"/>
    </source>
</evidence>
<feature type="region of interest" description="Disordered" evidence="17">
    <location>
        <begin position="123"/>
        <end position="155"/>
    </location>
</feature>
<dbReference type="PROSITE" id="PS50262">
    <property type="entry name" value="G_PROTEIN_RECEP_F1_2"/>
    <property type="match status" value="1"/>
</dbReference>
<feature type="domain" description="G-protein coupled receptors family 1 profile" evidence="19">
    <location>
        <begin position="250"/>
        <end position="585"/>
    </location>
</feature>
<dbReference type="PRINTS" id="PR00237">
    <property type="entry name" value="GPCRRHODOPSN"/>
</dbReference>
<accession>A0AAV2QPA1</accession>
<dbReference type="EMBL" id="CAXKWB010008499">
    <property type="protein sequence ID" value="CAL4091264.1"/>
    <property type="molecule type" value="Genomic_DNA"/>
</dbReference>
<dbReference type="PANTHER" id="PTHR22752:SF10">
    <property type="entry name" value="G-PROTEIN COUPLED RECEPTOR 161"/>
    <property type="match status" value="1"/>
</dbReference>
<dbReference type="Proteomes" id="UP001497623">
    <property type="component" value="Unassembled WGS sequence"/>
</dbReference>
<evidence type="ECO:0000256" key="15">
    <source>
        <dbReference type="ARBA" id="ARBA00023273"/>
    </source>
</evidence>
<evidence type="ECO:0000256" key="5">
    <source>
        <dbReference type="ARBA" id="ARBA00022475"/>
    </source>
</evidence>
<evidence type="ECO:0000256" key="11">
    <source>
        <dbReference type="ARBA" id="ARBA00023157"/>
    </source>
</evidence>
<proteinExistence type="inferred from homology"/>
<evidence type="ECO:0000313" key="20">
    <source>
        <dbReference type="EMBL" id="CAL4091264.1"/>
    </source>
</evidence>
<dbReference type="AlphaFoldDB" id="A0AAV2QPA1"/>
<dbReference type="GO" id="GO:0060170">
    <property type="term" value="C:ciliary membrane"/>
    <property type="evidence" value="ECO:0007669"/>
    <property type="project" value="UniProtKB-SubCell"/>
</dbReference>
<keyword evidence="12 16" id="KW-0675">Receptor</keyword>
<comment type="subcellular location">
    <subcellularLocation>
        <location evidence="2">Cell membrane</location>
        <topology evidence="2">Multi-pass membrane protein</topology>
    </subcellularLocation>
    <subcellularLocation>
        <location evidence="1">Cell projection</location>
        <location evidence="1">Cilium membrane</location>
    </subcellularLocation>
</comment>
<keyword evidence="6 16" id="KW-0812">Transmembrane</keyword>
<gene>
    <name evidence="20" type="ORF">MNOR_LOCUS14294</name>
</gene>
<keyword evidence="7 18" id="KW-1133">Transmembrane helix</keyword>
<keyword evidence="8 16" id="KW-0297">G-protein coupled receptor</keyword>
<evidence type="ECO:0000256" key="7">
    <source>
        <dbReference type="ARBA" id="ARBA00022989"/>
    </source>
</evidence>
<comment type="similarity">
    <text evidence="3 16">Belongs to the G-protein coupled receptor 1 family.</text>
</comment>
<reference evidence="20 21" key="1">
    <citation type="submission" date="2024-05" db="EMBL/GenBank/DDBJ databases">
        <authorList>
            <person name="Wallberg A."/>
        </authorList>
    </citation>
    <scope>NUCLEOTIDE SEQUENCE [LARGE SCALE GENOMIC DNA]</scope>
</reference>
<evidence type="ECO:0000259" key="19">
    <source>
        <dbReference type="PROSITE" id="PS50262"/>
    </source>
</evidence>
<organism evidence="20 21">
    <name type="scientific">Meganyctiphanes norvegica</name>
    <name type="common">Northern krill</name>
    <name type="synonym">Thysanopoda norvegica</name>
    <dbReference type="NCBI Taxonomy" id="48144"/>
    <lineage>
        <taxon>Eukaryota</taxon>
        <taxon>Metazoa</taxon>
        <taxon>Ecdysozoa</taxon>
        <taxon>Arthropoda</taxon>
        <taxon>Crustacea</taxon>
        <taxon>Multicrustacea</taxon>
        <taxon>Malacostraca</taxon>
        <taxon>Eumalacostraca</taxon>
        <taxon>Eucarida</taxon>
        <taxon>Euphausiacea</taxon>
        <taxon>Euphausiidae</taxon>
        <taxon>Meganyctiphanes</taxon>
    </lineage>
</organism>
<evidence type="ECO:0000256" key="16">
    <source>
        <dbReference type="RuleBase" id="RU000688"/>
    </source>
</evidence>
<feature type="transmembrane region" description="Helical" evidence="18">
    <location>
        <begin position="41"/>
        <end position="66"/>
    </location>
</feature>
<keyword evidence="13" id="KW-0325">Glycoprotein</keyword>
<evidence type="ECO:0000256" key="8">
    <source>
        <dbReference type="ARBA" id="ARBA00023040"/>
    </source>
</evidence>
<keyword evidence="9" id="KW-0969">Cilium</keyword>
<feature type="compositionally biased region" description="Low complexity" evidence="17">
    <location>
        <begin position="134"/>
        <end position="151"/>
    </location>
</feature>
<comment type="caution">
    <text evidence="20">The sequence shown here is derived from an EMBL/GenBank/DDBJ whole genome shotgun (WGS) entry which is preliminary data.</text>
</comment>
<feature type="transmembrane region" description="Helical" evidence="18">
    <location>
        <begin position="526"/>
        <end position="544"/>
    </location>
</feature>
<keyword evidence="5" id="KW-1003">Cell membrane</keyword>
<evidence type="ECO:0000313" key="21">
    <source>
        <dbReference type="Proteomes" id="UP001497623"/>
    </source>
</evidence>
<dbReference type="GO" id="GO:0004930">
    <property type="term" value="F:G protein-coupled receptor activity"/>
    <property type="evidence" value="ECO:0007669"/>
    <property type="project" value="UniProtKB-KW"/>
</dbReference>
<keyword evidence="10 18" id="KW-0472">Membrane</keyword>
<evidence type="ECO:0000256" key="1">
    <source>
        <dbReference type="ARBA" id="ARBA00004309"/>
    </source>
</evidence>
<feature type="compositionally biased region" description="Polar residues" evidence="17">
    <location>
        <begin position="123"/>
        <end position="133"/>
    </location>
</feature>
<dbReference type="InterPro" id="IPR017452">
    <property type="entry name" value="GPCR_Rhodpsn_7TM"/>
</dbReference>
<evidence type="ECO:0000256" key="9">
    <source>
        <dbReference type="ARBA" id="ARBA00023069"/>
    </source>
</evidence>
<evidence type="ECO:0000256" key="10">
    <source>
        <dbReference type="ARBA" id="ARBA00023136"/>
    </source>
</evidence>
<dbReference type="SUPFAM" id="SSF81321">
    <property type="entry name" value="Family A G protein-coupled receptor-like"/>
    <property type="match status" value="2"/>
</dbReference>
<name>A0AAV2QPA1_MEGNR</name>
<evidence type="ECO:0000256" key="4">
    <source>
        <dbReference type="ARBA" id="ARBA00022473"/>
    </source>
</evidence>
<dbReference type="Gene3D" id="1.20.1070.10">
    <property type="entry name" value="Rhodopsin 7-helix transmembrane proteins"/>
    <property type="match status" value="3"/>
</dbReference>
<feature type="transmembrane region" description="Helical" evidence="18">
    <location>
        <begin position="295"/>
        <end position="320"/>
    </location>
</feature>
<keyword evidence="4" id="KW-0217">Developmental protein</keyword>
<dbReference type="Pfam" id="PF00001">
    <property type="entry name" value="7tm_1"/>
    <property type="match status" value="1"/>
</dbReference>
<feature type="transmembrane region" description="Helical" evidence="18">
    <location>
        <begin position="6"/>
        <end position="29"/>
    </location>
</feature>
<sequence>MGLWLEAGAMALISALAVLGNLLVVSTLLRRSLLHHPSNRLVLSLTGSNLILVAIVLPGMVTSVLIGPSAPIANTYSNNNITNTNTTSNNSISILTALNHSVDTGQSKESLFLNPLETNKPIRNSATSSSLPFNNSKNKNQSSSSSKNSSQDMYRVSQFSNEEVSYIRSVHNEGVQNEEISYIGSEDIIVIRDGHLPATGLTLERFVGDIAKDYEGVNYISDGTSTGRTFITDSDYNEDQEESSGGSFGLCQASAFLTNLVTSASALTVAVIALDRYLAIVRPMVYGMLVTGGRCVLLLAWCWGQALLTAIPPLVGWARYERGKEGWCGVDWSSTPSYTAFWVLTIVIMPIIVMLVCYYFILQVARNKCRRIHVGILGGTPPPTPDPPSGAATEVTQQERPLDNQLSENQIEVFIDQDVVGHLRQERVRSKSLAGTNGVINKCCVLQVPDSNVVRTSPDIRRALADHGRSASFCQHQAPPPRPCLRRVQSSVQMRPSLRQKFSRASRSSRSSRKPSWSWEASPAKGFRTVLVVVGTHVLTWLPYSLMAVTEAALGSAHSDLMPRWIRVSTLLLLFLASVFHPIVYGLYNRSIRKEVRYCLWPGSRKMKHQNGPRRPSQVHSITGSVLDFSSLKMRAGGYEEARNSIASSVGGPTSPNTVATAATINTIYGGLPTPPILPSGGMLPPLLLLAAQEVAAPVGWHIKSSRKPSQDSGAVMGCSDELECEAFYCAPLSLQLSRRKYSTGLIHSRSAPCLPSLHDSTTLGGSHCGEPHTGLSLSDISSHDDVHTRVGSTRQRKLTSILPLSPQLLMRAKAGEVEMRKTISCEHLNNKPSEIGSVSSNQIKPCRVSNRTLRTKYSLGTGMPKEVQFADGEKKQRRRGSIVIIPTQTVIPEDSGILEDPECEEIENRRIIVAGDINKIDATRQISIDEGIGTECLGEDDDGIDLTFP</sequence>
<evidence type="ECO:0000256" key="12">
    <source>
        <dbReference type="ARBA" id="ARBA00023170"/>
    </source>
</evidence>
<feature type="transmembrane region" description="Helical" evidence="18">
    <location>
        <begin position="253"/>
        <end position="274"/>
    </location>
</feature>
<keyword evidence="11" id="KW-1015">Disulfide bond</keyword>
<protein>
    <recommendedName>
        <fullName evidence="19">G-protein coupled receptors family 1 profile domain-containing protein</fullName>
    </recommendedName>
</protein>
<feature type="transmembrane region" description="Helical" evidence="18">
    <location>
        <begin position="340"/>
        <end position="361"/>
    </location>
</feature>
<feature type="region of interest" description="Disordered" evidence="17">
    <location>
        <begin position="491"/>
        <end position="520"/>
    </location>
</feature>
<evidence type="ECO:0000256" key="14">
    <source>
        <dbReference type="ARBA" id="ARBA00023224"/>
    </source>
</evidence>